<comment type="caution">
    <text evidence="1">The sequence shown here is derived from an EMBL/GenBank/DDBJ whole genome shotgun (WGS) entry which is preliminary data.</text>
</comment>
<evidence type="ECO:0000313" key="1">
    <source>
        <dbReference type="EMBL" id="GII91969.1"/>
    </source>
</evidence>
<name>A0A919VBC1_9ACTN</name>
<dbReference type="AlphaFoldDB" id="A0A919VBC1"/>
<gene>
    <name evidence="1" type="ORF">Ssi02_22000</name>
</gene>
<organism evidence="1 2">
    <name type="scientific">Sinosporangium siamense</name>
    <dbReference type="NCBI Taxonomy" id="1367973"/>
    <lineage>
        <taxon>Bacteria</taxon>
        <taxon>Bacillati</taxon>
        <taxon>Actinomycetota</taxon>
        <taxon>Actinomycetes</taxon>
        <taxon>Streptosporangiales</taxon>
        <taxon>Streptosporangiaceae</taxon>
        <taxon>Sinosporangium</taxon>
    </lineage>
</organism>
<dbReference type="EMBL" id="BOOW01000013">
    <property type="protein sequence ID" value="GII91969.1"/>
    <property type="molecule type" value="Genomic_DNA"/>
</dbReference>
<evidence type="ECO:0000313" key="2">
    <source>
        <dbReference type="Proteomes" id="UP000606172"/>
    </source>
</evidence>
<keyword evidence="2" id="KW-1185">Reference proteome</keyword>
<sequence length="175" mass="17914">MSTIQPVGELRIRRAGDFAEFSGRSGGEKSAAASVSTVTRYAPGFVLQIQIDSPSLADLVARYGAAKAKAAPAAAAGAGLPPDAQRPPDRAMMPAAPGGSYKAGDIVVCSHPDGSVPAKPQIAAFLADVDGIQPANPVIGRVEDLAALRRLADAVAQQPVSNELLTRLFTTTVVV</sequence>
<accession>A0A919VBC1</accession>
<dbReference type="RefSeq" id="WP_204024417.1">
    <property type="nucleotide sequence ID" value="NZ_BOOW01000013.1"/>
</dbReference>
<dbReference type="Proteomes" id="UP000606172">
    <property type="component" value="Unassembled WGS sequence"/>
</dbReference>
<protein>
    <submittedName>
        <fullName evidence="1">Uncharacterized protein</fullName>
    </submittedName>
</protein>
<reference evidence="1" key="1">
    <citation type="submission" date="2021-01" db="EMBL/GenBank/DDBJ databases">
        <title>Whole genome shotgun sequence of Sinosporangium siamense NBRC 109515.</title>
        <authorList>
            <person name="Komaki H."/>
            <person name="Tamura T."/>
        </authorList>
    </citation>
    <scope>NUCLEOTIDE SEQUENCE</scope>
    <source>
        <strain evidence="1">NBRC 109515</strain>
    </source>
</reference>
<proteinExistence type="predicted"/>